<dbReference type="InterPro" id="IPR050215">
    <property type="entry name" value="Thiolase-like_sf_Thiolase"/>
</dbReference>
<evidence type="ECO:0000256" key="4">
    <source>
        <dbReference type="ARBA" id="ARBA00022679"/>
    </source>
</evidence>
<dbReference type="CDD" id="cd00751">
    <property type="entry name" value="thiolase"/>
    <property type="match status" value="1"/>
</dbReference>
<comment type="catalytic activity">
    <reaction evidence="6">
        <text>succinyl-CoA + acetyl-CoA = 3-oxoadipyl-CoA + CoA</text>
        <dbReference type="Rhea" id="RHEA:19481"/>
        <dbReference type="ChEBI" id="CHEBI:57287"/>
        <dbReference type="ChEBI" id="CHEBI:57288"/>
        <dbReference type="ChEBI" id="CHEBI:57292"/>
        <dbReference type="ChEBI" id="CHEBI:57348"/>
        <dbReference type="EC" id="2.3.1.174"/>
    </reaction>
</comment>
<dbReference type="Proteomes" id="UP001225646">
    <property type="component" value="Unassembled WGS sequence"/>
</dbReference>
<dbReference type="NCBIfam" id="TIGR01930">
    <property type="entry name" value="AcCoA-C-Actrans"/>
    <property type="match status" value="1"/>
</dbReference>
<dbReference type="InterPro" id="IPR002155">
    <property type="entry name" value="Thiolase"/>
</dbReference>
<evidence type="ECO:0000256" key="1">
    <source>
        <dbReference type="ARBA" id="ARBA00005189"/>
    </source>
</evidence>
<evidence type="ECO:0000256" key="2">
    <source>
        <dbReference type="ARBA" id="ARBA00005211"/>
    </source>
</evidence>
<dbReference type="InterPro" id="IPR020613">
    <property type="entry name" value="Thiolase_CS"/>
</dbReference>
<dbReference type="NCBIfam" id="NF006551">
    <property type="entry name" value="PRK09050.1"/>
    <property type="match status" value="1"/>
</dbReference>
<reference evidence="10 11" key="1">
    <citation type="submission" date="2023-07" db="EMBL/GenBank/DDBJ databases">
        <title>Genomic Encyclopedia of Type Strains, Phase IV (KMG-IV): sequencing the most valuable type-strain genomes for metagenomic binning, comparative biology and taxonomic classification.</title>
        <authorList>
            <person name="Goeker M."/>
        </authorList>
    </citation>
    <scope>NUCLEOTIDE SEQUENCE [LARGE SCALE GENOMIC DNA]</scope>
    <source>
        <strain evidence="10 11">DSM 19092</strain>
    </source>
</reference>
<evidence type="ECO:0000313" key="10">
    <source>
        <dbReference type="EMBL" id="MDQ0163006.1"/>
    </source>
</evidence>
<dbReference type="Gene3D" id="3.40.47.10">
    <property type="match status" value="1"/>
</dbReference>
<dbReference type="InterPro" id="IPR020610">
    <property type="entry name" value="Thiolase_AS"/>
</dbReference>
<protein>
    <submittedName>
        <fullName evidence="10">3-oxo-5,6-didehydrosuberyl-CoA/3-oxoadipyl-CoA thiolase</fullName>
        <ecNumber evidence="10">2.3.1.174</ecNumber>
        <ecNumber evidence="10">2.3.1.223</ecNumber>
    </submittedName>
</protein>
<dbReference type="PANTHER" id="PTHR43853">
    <property type="entry name" value="3-KETOACYL-COA THIOLASE, PEROXISOMAL"/>
    <property type="match status" value="1"/>
</dbReference>
<evidence type="ECO:0000259" key="9">
    <source>
        <dbReference type="Pfam" id="PF02803"/>
    </source>
</evidence>
<dbReference type="Pfam" id="PF00108">
    <property type="entry name" value="Thiolase_N"/>
    <property type="match status" value="1"/>
</dbReference>
<dbReference type="GO" id="GO:0033812">
    <property type="term" value="F:3-oxoadipyl-CoA thiolase activity"/>
    <property type="evidence" value="ECO:0007669"/>
    <property type="project" value="UniProtKB-EC"/>
</dbReference>
<dbReference type="PROSITE" id="PS00098">
    <property type="entry name" value="THIOLASE_1"/>
    <property type="match status" value="1"/>
</dbReference>
<dbReference type="InterPro" id="IPR016039">
    <property type="entry name" value="Thiolase-like"/>
</dbReference>
<dbReference type="InterPro" id="IPR020617">
    <property type="entry name" value="Thiolase_C"/>
</dbReference>
<feature type="domain" description="Thiolase C-terminal" evidence="9">
    <location>
        <begin position="277"/>
        <end position="397"/>
    </location>
</feature>
<evidence type="ECO:0000256" key="7">
    <source>
        <dbReference type="RuleBase" id="RU003557"/>
    </source>
</evidence>
<evidence type="ECO:0000313" key="11">
    <source>
        <dbReference type="Proteomes" id="UP001225646"/>
    </source>
</evidence>
<accession>A0ABT9VPW5</accession>
<dbReference type="PANTHER" id="PTHR43853:SF2">
    <property type="entry name" value="3-OXOADIPYL-COA_3-OXO-5,6-DEHYDROSUBERYL-COA THIOLASE"/>
    <property type="match status" value="1"/>
</dbReference>
<evidence type="ECO:0000256" key="5">
    <source>
        <dbReference type="ARBA" id="ARBA00023315"/>
    </source>
</evidence>
<keyword evidence="5 7" id="KW-0012">Acyltransferase</keyword>
<dbReference type="EC" id="2.3.1.174" evidence="10"/>
<evidence type="ECO:0000256" key="3">
    <source>
        <dbReference type="ARBA" id="ARBA00010982"/>
    </source>
</evidence>
<feature type="domain" description="Thiolase N-terminal" evidence="8">
    <location>
        <begin position="4"/>
        <end position="268"/>
    </location>
</feature>
<evidence type="ECO:0000256" key="6">
    <source>
        <dbReference type="ARBA" id="ARBA00048527"/>
    </source>
</evidence>
<comment type="pathway">
    <text evidence="1">Lipid metabolism.</text>
</comment>
<sequence>MREVVIVDAVRTPIGRYKGALKNVRPDDLGAIVIKALLERNPSLPVDQIEDVVLGNANQAGEDNRNVARMSALLSGLPIEVGGTTINRLCGSGLDAVLYAARAIAVGEGDIFIAGGTESMTRAPFVMAKPEVDFPRGSMELFDTTIGWRFINPKLKEMYGVDSMPETAENVAKRYQISREEQDEFAFESQMRTKRAVEENKFAQEIIPVKVTDKKGNKTVVDKDEHPRPDTSLEKLSKLKPLFEGGTVTAGNASGVNDGASALLMMSAEKAKELGLKPLVKYIVGATAGLEPAVMGLGPIFATRKALKRANLTIEDIDLIELNEAFASQSIQCIRELKIDKEKVNVNGGAIALGHPLGASGARILTTLIYEMKRRESKYGLATMCIGVGQGIAAIVENIK</sequence>
<dbReference type="RefSeq" id="WP_044747443.1">
    <property type="nucleotide sequence ID" value="NZ_JAUSTR010000009.1"/>
</dbReference>
<dbReference type="InterPro" id="IPR012793">
    <property type="entry name" value="PcaF"/>
</dbReference>
<comment type="pathway">
    <text evidence="2">Aromatic compound metabolism.</text>
</comment>
<dbReference type="EMBL" id="JAUSTR010000009">
    <property type="protein sequence ID" value="MDQ0163006.1"/>
    <property type="molecule type" value="Genomic_DNA"/>
</dbReference>
<gene>
    <name evidence="10" type="ORF">J2S06_002083</name>
</gene>
<dbReference type="SUPFAM" id="SSF53901">
    <property type="entry name" value="Thiolase-like"/>
    <property type="match status" value="2"/>
</dbReference>
<keyword evidence="11" id="KW-1185">Reference proteome</keyword>
<evidence type="ECO:0000259" key="8">
    <source>
        <dbReference type="Pfam" id="PF00108"/>
    </source>
</evidence>
<dbReference type="InterPro" id="IPR020616">
    <property type="entry name" value="Thiolase_N"/>
</dbReference>
<dbReference type="PROSITE" id="PS00737">
    <property type="entry name" value="THIOLASE_2"/>
    <property type="match status" value="1"/>
</dbReference>
<comment type="caution">
    <text evidence="10">The sequence shown here is derived from an EMBL/GenBank/DDBJ whole genome shotgun (WGS) entry which is preliminary data.</text>
</comment>
<dbReference type="EC" id="2.3.1.223" evidence="10"/>
<proteinExistence type="inferred from homology"/>
<dbReference type="Pfam" id="PF02803">
    <property type="entry name" value="Thiolase_C"/>
    <property type="match status" value="1"/>
</dbReference>
<keyword evidence="4 7" id="KW-0808">Transferase</keyword>
<dbReference type="PIRSF" id="PIRSF000429">
    <property type="entry name" value="Ac-CoA_Ac_transf"/>
    <property type="match status" value="1"/>
</dbReference>
<organism evidence="10 11">
    <name type="scientific">Aeribacillus alveayuensis</name>
    <dbReference type="NCBI Taxonomy" id="279215"/>
    <lineage>
        <taxon>Bacteria</taxon>
        <taxon>Bacillati</taxon>
        <taxon>Bacillota</taxon>
        <taxon>Bacilli</taxon>
        <taxon>Bacillales</taxon>
        <taxon>Bacillaceae</taxon>
        <taxon>Aeribacillus</taxon>
    </lineage>
</organism>
<comment type="similarity">
    <text evidence="3 7">Belongs to the thiolase-like superfamily. Thiolase family.</text>
</comment>
<name>A0ABT9VPW5_9BACI</name>
<dbReference type="NCBIfam" id="TIGR02430">
    <property type="entry name" value="pcaF"/>
    <property type="match status" value="1"/>
</dbReference>
<dbReference type="InterPro" id="IPR020615">
    <property type="entry name" value="Thiolase_acyl_enz_int_AS"/>
</dbReference>
<dbReference type="PROSITE" id="PS00099">
    <property type="entry name" value="THIOLASE_3"/>
    <property type="match status" value="1"/>
</dbReference>